<dbReference type="EMBL" id="LGUF01000007">
    <property type="protein sequence ID" value="KON90301.1"/>
    <property type="molecule type" value="Genomic_DNA"/>
</dbReference>
<evidence type="ECO:0000256" key="3">
    <source>
        <dbReference type="ARBA" id="ARBA00023163"/>
    </source>
</evidence>
<organism evidence="5 6">
    <name type="scientific">Sporosarcina globispora</name>
    <name type="common">Bacillus globisporus</name>
    <dbReference type="NCBI Taxonomy" id="1459"/>
    <lineage>
        <taxon>Bacteria</taxon>
        <taxon>Bacillati</taxon>
        <taxon>Bacillota</taxon>
        <taxon>Bacilli</taxon>
        <taxon>Bacillales</taxon>
        <taxon>Caryophanaceae</taxon>
        <taxon>Sporosarcina</taxon>
    </lineage>
</organism>
<dbReference type="SUPFAM" id="SSF53822">
    <property type="entry name" value="Periplasmic binding protein-like I"/>
    <property type="match status" value="1"/>
</dbReference>
<dbReference type="PANTHER" id="PTHR30146">
    <property type="entry name" value="LACI-RELATED TRANSCRIPTIONAL REPRESSOR"/>
    <property type="match status" value="1"/>
</dbReference>
<dbReference type="PROSITE" id="PS00356">
    <property type="entry name" value="HTH_LACI_1"/>
    <property type="match status" value="1"/>
</dbReference>
<dbReference type="PROSITE" id="PS50932">
    <property type="entry name" value="HTH_LACI_2"/>
    <property type="match status" value="1"/>
</dbReference>
<dbReference type="Gene3D" id="1.10.260.40">
    <property type="entry name" value="lambda repressor-like DNA-binding domains"/>
    <property type="match status" value="1"/>
</dbReference>
<evidence type="ECO:0000256" key="1">
    <source>
        <dbReference type="ARBA" id="ARBA00023015"/>
    </source>
</evidence>
<dbReference type="PANTHER" id="PTHR30146:SF105">
    <property type="entry name" value="CATABOLITE CONTROL PROTEIN B"/>
    <property type="match status" value="1"/>
</dbReference>
<keyword evidence="3" id="KW-0804">Transcription</keyword>
<evidence type="ECO:0000259" key="4">
    <source>
        <dbReference type="PROSITE" id="PS50932"/>
    </source>
</evidence>
<protein>
    <submittedName>
        <fullName evidence="5">LacI family transcriptional regulator</fullName>
    </submittedName>
</protein>
<dbReference type="SMART" id="SM00354">
    <property type="entry name" value="HTH_LACI"/>
    <property type="match status" value="1"/>
</dbReference>
<reference evidence="6" key="1">
    <citation type="submission" date="2015-07" db="EMBL/GenBank/DDBJ databases">
        <title>Fjat-10036 dsm4.</title>
        <authorList>
            <person name="Liu B."/>
            <person name="Wang J."/>
            <person name="Zhu Y."/>
            <person name="Liu G."/>
            <person name="Chen Q."/>
            <person name="Chen Z."/>
            <person name="Lan J."/>
            <person name="Che J."/>
            <person name="Ge C."/>
            <person name="Shi H."/>
            <person name="Pan Z."/>
            <person name="Liu X."/>
        </authorList>
    </citation>
    <scope>NUCLEOTIDE SEQUENCE [LARGE SCALE GENOMIC DNA]</scope>
    <source>
        <strain evidence="6">DSM 4</strain>
    </source>
</reference>
<dbReference type="PRINTS" id="PR00036">
    <property type="entry name" value="HTHLACI"/>
</dbReference>
<dbReference type="RefSeq" id="WP_053437658.1">
    <property type="nucleotide sequence ID" value="NZ_LGUF01000007.1"/>
</dbReference>
<dbReference type="AlphaFoldDB" id="A0A0M0GLJ7"/>
<gene>
    <name evidence="5" type="ORF">AF332_13770</name>
</gene>
<dbReference type="GO" id="GO:0003700">
    <property type="term" value="F:DNA-binding transcription factor activity"/>
    <property type="evidence" value="ECO:0007669"/>
    <property type="project" value="TreeGrafter"/>
</dbReference>
<dbReference type="Gene3D" id="3.40.50.2300">
    <property type="match status" value="2"/>
</dbReference>
<name>A0A0M0GLJ7_SPOGL</name>
<accession>A0A0M0GLJ7</accession>
<proteinExistence type="predicted"/>
<dbReference type="GO" id="GO:0000976">
    <property type="term" value="F:transcription cis-regulatory region binding"/>
    <property type="evidence" value="ECO:0007669"/>
    <property type="project" value="TreeGrafter"/>
</dbReference>
<dbReference type="OrthoDB" id="9796186at2"/>
<evidence type="ECO:0000313" key="6">
    <source>
        <dbReference type="Proteomes" id="UP000037109"/>
    </source>
</evidence>
<dbReference type="InterPro" id="IPR028082">
    <property type="entry name" value="Peripla_BP_I"/>
</dbReference>
<evidence type="ECO:0000313" key="5">
    <source>
        <dbReference type="EMBL" id="KON90301.1"/>
    </source>
</evidence>
<sequence>MANIKDIAKKAGVSVTTVSRVLNNHPYVSEGKRKAVLLAIEESNYQRNINAVHLSKGETLLIGVVVPFTNHPYFGLLVEGIANEAMKNNYKLVLFQTNYEADREIEALKMLQYKQIDSLIICSRICGWEIINQFTEYGPIVLCEDARNHNVSSTFIDHYISFTNALEYLHNKGHYKVGYCIGRKSGSSSRQRGKAYADFLSRINERYNEEYIFYECLNFEHGEDVVRRLSSMDNPPTALLVTNDIAAAGIVTSCREIGIRIPDDLAIMGFDNQPISKIMHITTLEIPLVQMGRNLLLQALDGEKHTHEEISVKLIERQTV</sequence>
<dbReference type="InterPro" id="IPR000843">
    <property type="entry name" value="HTH_LacI"/>
</dbReference>
<dbReference type="Proteomes" id="UP000037109">
    <property type="component" value="Unassembled WGS sequence"/>
</dbReference>
<dbReference type="STRING" id="1459.AF332_13770"/>
<feature type="domain" description="HTH lacI-type" evidence="4">
    <location>
        <begin position="2"/>
        <end position="56"/>
    </location>
</feature>
<dbReference type="InterPro" id="IPR010982">
    <property type="entry name" value="Lambda_DNA-bd_dom_sf"/>
</dbReference>
<dbReference type="CDD" id="cd01392">
    <property type="entry name" value="HTH_LacI"/>
    <property type="match status" value="1"/>
</dbReference>
<comment type="caution">
    <text evidence="5">The sequence shown here is derived from an EMBL/GenBank/DDBJ whole genome shotgun (WGS) entry which is preliminary data.</text>
</comment>
<keyword evidence="2" id="KW-0238">DNA-binding</keyword>
<dbReference type="Pfam" id="PF00356">
    <property type="entry name" value="LacI"/>
    <property type="match status" value="1"/>
</dbReference>
<dbReference type="Pfam" id="PF13377">
    <property type="entry name" value="Peripla_BP_3"/>
    <property type="match status" value="1"/>
</dbReference>
<dbReference type="PATRIC" id="fig|1459.3.peg.2978"/>
<dbReference type="InterPro" id="IPR046335">
    <property type="entry name" value="LacI/GalR-like_sensor"/>
</dbReference>
<keyword evidence="1" id="KW-0805">Transcription regulation</keyword>
<keyword evidence="6" id="KW-1185">Reference proteome</keyword>
<dbReference type="CDD" id="cd06286">
    <property type="entry name" value="PBP1_CcpB-like"/>
    <property type="match status" value="1"/>
</dbReference>
<dbReference type="SUPFAM" id="SSF47413">
    <property type="entry name" value="lambda repressor-like DNA-binding domains"/>
    <property type="match status" value="1"/>
</dbReference>
<evidence type="ECO:0000256" key="2">
    <source>
        <dbReference type="ARBA" id="ARBA00023125"/>
    </source>
</evidence>